<dbReference type="GeneID" id="83609253"/>
<reference evidence="1 2" key="1">
    <citation type="submission" date="2023-02" db="EMBL/GenBank/DDBJ databases">
        <title>Defining the Infant Male Urobiome and Moving Towards Mechanisms in Urobiome Research.</title>
        <authorList>
            <person name="Reasoner S."/>
            <person name="Flores V."/>
            <person name="Van Horn G."/>
            <person name="Morales G."/>
            <person name="Peard L."/>
            <person name="Abelson B."/>
            <person name="Manuel C."/>
            <person name="Lee J."/>
            <person name="Baker B."/>
            <person name="Williams T."/>
            <person name="Schmitz J."/>
            <person name="Clayton D."/>
            <person name="Hadjifrangiskou M."/>
        </authorList>
    </citation>
    <scope>NUCLEOTIDE SEQUENCE [LARGE SCALE GENOMIC DNA]</scope>
    <source>
        <strain evidence="1 2">AS1053</strain>
    </source>
</reference>
<comment type="caution">
    <text evidence="1">The sequence shown here is derived from an EMBL/GenBank/DDBJ whole genome shotgun (WGS) entry which is preliminary data.</text>
</comment>
<dbReference type="EMBL" id="JARBHI010000013">
    <property type="protein sequence ID" value="MDE1656673.1"/>
    <property type="molecule type" value="Genomic_DNA"/>
</dbReference>
<organism evidence="1 2">
    <name type="scientific">Actinotignum sanguinis</name>
    <dbReference type="NCBI Taxonomy" id="1445614"/>
    <lineage>
        <taxon>Bacteria</taxon>
        <taxon>Bacillati</taxon>
        <taxon>Actinomycetota</taxon>
        <taxon>Actinomycetes</taxon>
        <taxon>Actinomycetales</taxon>
        <taxon>Actinomycetaceae</taxon>
        <taxon>Actinotignum</taxon>
    </lineage>
</organism>
<accession>A0ABT5VAG3</accession>
<dbReference type="InterPro" id="IPR013381">
    <property type="entry name" value="CRISPR-assoc_prot_Cse1"/>
</dbReference>
<evidence type="ECO:0000313" key="1">
    <source>
        <dbReference type="EMBL" id="MDE1656673.1"/>
    </source>
</evidence>
<name>A0ABT5VAG3_9ACTO</name>
<dbReference type="Proteomes" id="UP001219297">
    <property type="component" value="Unassembled WGS sequence"/>
</dbReference>
<dbReference type="RefSeq" id="WP_274733442.1">
    <property type="nucleotide sequence ID" value="NZ_CAMXYX010000013.1"/>
</dbReference>
<dbReference type="Pfam" id="PF09481">
    <property type="entry name" value="CRISPR_Cse1"/>
    <property type="match status" value="1"/>
</dbReference>
<keyword evidence="2" id="KW-1185">Reference proteome</keyword>
<protein>
    <submittedName>
        <fullName evidence="1">Type I-E CRISPR-associated protein Cse1/CasA</fullName>
    </submittedName>
</protein>
<sequence>MEKINALTDIPLLVTLRGRLSVRDALLDAHILKGSSDKEMGREPVVLDKSVPGYVYGAELRLLAAVVAVVLRQSNHAHWDPFRIDWERILSEGLEPEAIDKAIEILAPGSLLFDDRQPFMQRPAEPMRNAKDNERKLGKGELRLKKLLPSMISDQGEEFWSLLTQRDTLSLEDAALYLLAYHCYSPAGNNSYAGQKAEMGSPGFHFVGVGMTATELIWEGSSLLHTLLAMIPRSWVEGDGLPAWADRTGSRGGTDHPLWRATWSSNSAACYWEDNELAGVRIGGVPPAWVPPEAGATKESRKAYWVERDQSDPFYLYLPNKSGELKAQRMDVGRDATDLAVEWAARGRLAQVAEAHDRIVSSSDCRLIFIRHYIEGTASSPVIRSSRVDVADPQLWAFGLSDRAQGQVRRHAEFIQALHYCVIQPFRRARGAASVASNGMPTVLDSLENYRDSASDIFWRAITRSYEDFLSQVTTAERHPEEIRAARGGAAQVALGAFNEAIAPYRGQDPALFAAVYSNVARHIRAVTKQFDVPTAYEEK</sequence>
<proteinExistence type="predicted"/>
<gene>
    <name evidence="1" type="ORF">PWJ81_06275</name>
</gene>
<evidence type="ECO:0000313" key="2">
    <source>
        <dbReference type="Proteomes" id="UP001219297"/>
    </source>
</evidence>